<accession>A0A0F0GSR1</accession>
<protein>
    <submittedName>
        <fullName evidence="2">Uncharacterized protein</fullName>
    </submittedName>
</protein>
<dbReference type="Proteomes" id="UP000033393">
    <property type="component" value="Unassembled WGS sequence"/>
</dbReference>
<sequence>MSKSQNATTSVPSELDGPSTSLDELAAELVLLDQVDDQLSKLNAARKALHKKIKDALGKTELGTVASVPVVTYKRVTSIVLDQAILKKNFPDVYEQCLDIVETRRFVRMRKAS</sequence>
<feature type="compositionally biased region" description="Polar residues" evidence="1">
    <location>
        <begin position="1"/>
        <end position="12"/>
    </location>
</feature>
<evidence type="ECO:0000313" key="3">
    <source>
        <dbReference type="Proteomes" id="UP000033393"/>
    </source>
</evidence>
<feature type="region of interest" description="Disordered" evidence="1">
    <location>
        <begin position="1"/>
        <end position="20"/>
    </location>
</feature>
<dbReference type="EMBL" id="JYJG01000172">
    <property type="protein sequence ID" value="KJK46345.1"/>
    <property type="molecule type" value="Genomic_DNA"/>
</dbReference>
<dbReference type="RefSeq" id="WP_045313823.1">
    <property type="nucleotide sequence ID" value="NZ_JYJG01000172.1"/>
</dbReference>
<organism evidence="2 3">
    <name type="scientific">Lentzea aerocolonigenes</name>
    <name type="common">Lechevalieria aerocolonigenes</name>
    <name type="synonym">Saccharothrix aerocolonigenes</name>
    <dbReference type="NCBI Taxonomy" id="68170"/>
    <lineage>
        <taxon>Bacteria</taxon>
        <taxon>Bacillati</taxon>
        <taxon>Actinomycetota</taxon>
        <taxon>Actinomycetes</taxon>
        <taxon>Pseudonocardiales</taxon>
        <taxon>Pseudonocardiaceae</taxon>
        <taxon>Lentzea</taxon>
    </lineage>
</organism>
<proteinExistence type="predicted"/>
<comment type="caution">
    <text evidence="2">The sequence shown here is derived from an EMBL/GenBank/DDBJ whole genome shotgun (WGS) entry which is preliminary data.</text>
</comment>
<reference evidence="2 3" key="1">
    <citation type="submission" date="2015-02" db="EMBL/GenBank/DDBJ databases">
        <authorList>
            <person name="Ju K.-S."/>
            <person name="Doroghazi J.R."/>
            <person name="Metcalf W."/>
        </authorList>
    </citation>
    <scope>NUCLEOTIDE SEQUENCE [LARGE SCALE GENOMIC DNA]</scope>
    <source>
        <strain evidence="2 3">NRRL B-16140</strain>
    </source>
</reference>
<evidence type="ECO:0000256" key="1">
    <source>
        <dbReference type="SAM" id="MobiDB-lite"/>
    </source>
</evidence>
<gene>
    <name evidence="2" type="ORF">UK23_23810</name>
</gene>
<dbReference type="PATRIC" id="fig|68170.10.peg.6008"/>
<evidence type="ECO:0000313" key="2">
    <source>
        <dbReference type="EMBL" id="KJK46345.1"/>
    </source>
</evidence>
<keyword evidence="3" id="KW-1185">Reference proteome</keyword>
<name>A0A0F0GSR1_LENAE</name>
<dbReference type="AlphaFoldDB" id="A0A0F0GSR1"/>